<evidence type="ECO:0000259" key="3">
    <source>
        <dbReference type="SMART" id="SM01300"/>
    </source>
</evidence>
<name>A0AAN7SHJ1_9COLE</name>
<proteinExistence type="predicted"/>
<keyword evidence="5" id="KW-1185">Reference proteome</keyword>
<feature type="region of interest" description="Disordered" evidence="2">
    <location>
        <begin position="717"/>
        <end position="739"/>
    </location>
</feature>
<feature type="coiled-coil region" evidence="1">
    <location>
        <begin position="242"/>
        <end position="276"/>
    </location>
</feature>
<dbReference type="GO" id="GO:0035035">
    <property type="term" value="F:histone acetyltransferase binding"/>
    <property type="evidence" value="ECO:0007669"/>
    <property type="project" value="TreeGrafter"/>
</dbReference>
<evidence type="ECO:0000256" key="2">
    <source>
        <dbReference type="SAM" id="MobiDB-lite"/>
    </source>
</evidence>
<gene>
    <name evidence="4" type="ORF">RN001_004601</name>
</gene>
<feature type="region of interest" description="Disordered" evidence="2">
    <location>
        <begin position="990"/>
        <end position="1042"/>
    </location>
</feature>
<feature type="compositionally biased region" description="Polar residues" evidence="2">
    <location>
        <begin position="990"/>
        <end position="1002"/>
    </location>
</feature>
<evidence type="ECO:0000313" key="5">
    <source>
        <dbReference type="Proteomes" id="UP001353858"/>
    </source>
</evidence>
<evidence type="ECO:0000313" key="4">
    <source>
        <dbReference type="EMBL" id="KAK4881282.1"/>
    </source>
</evidence>
<feature type="region of interest" description="Disordered" evidence="2">
    <location>
        <begin position="864"/>
        <end position="960"/>
    </location>
</feature>
<feature type="compositionally biased region" description="Polar residues" evidence="2">
    <location>
        <begin position="724"/>
        <end position="733"/>
    </location>
</feature>
<accession>A0AAN7SHJ1</accession>
<comment type="caution">
    <text evidence="4">The sequence shown here is derived from an EMBL/GenBank/DDBJ whole genome shotgun (WGS) entry which is preliminary data.</text>
</comment>
<feature type="compositionally biased region" description="Acidic residues" evidence="2">
    <location>
        <begin position="1006"/>
        <end position="1032"/>
    </location>
</feature>
<dbReference type="PANTHER" id="PTHR22443:SF18">
    <property type="entry name" value="NON-SPECIFIC LETHAL 1, ISOFORM M"/>
    <property type="match status" value="1"/>
</dbReference>
<dbReference type="EMBL" id="JARPUR010000002">
    <property type="protein sequence ID" value="KAK4881282.1"/>
    <property type="molecule type" value="Genomic_DNA"/>
</dbReference>
<dbReference type="SMART" id="SM01300">
    <property type="entry name" value="PEHE"/>
    <property type="match status" value="1"/>
</dbReference>
<keyword evidence="1" id="KW-0175">Coiled coil</keyword>
<organism evidence="4 5">
    <name type="scientific">Aquatica leii</name>
    <dbReference type="NCBI Taxonomy" id="1421715"/>
    <lineage>
        <taxon>Eukaryota</taxon>
        <taxon>Metazoa</taxon>
        <taxon>Ecdysozoa</taxon>
        <taxon>Arthropoda</taxon>
        <taxon>Hexapoda</taxon>
        <taxon>Insecta</taxon>
        <taxon>Pterygota</taxon>
        <taxon>Neoptera</taxon>
        <taxon>Endopterygota</taxon>
        <taxon>Coleoptera</taxon>
        <taxon>Polyphaga</taxon>
        <taxon>Elateriformia</taxon>
        <taxon>Elateroidea</taxon>
        <taxon>Lampyridae</taxon>
        <taxon>Luciolinae</taxon>
        <taxon>Aquatica</taxon>
    </lineage>
</organism>
<dbReference type="Proteomes" id="UP001353858">
    <property type="component" value="Unassembled WGS sequence"/>
</dbReference>
<protein>
    <recommendedName>
        <fullName evidence="3">PEHE domain-containing protein</fullName>
    </recommendedName>
</protein>
<feature type="compositionally biased region" description="Basic and acidic residues" evidence="2">
    <location>
        <begin position="940"/>
        <end position="952"/>
    </location>
</feature>
<reference evidence="5" key="1">
    <citation type="submission" date="2023-01" db="EMBL/GenBank/DDBJ databases">
        <title>Key to firefly adult light organ development and bioluminescence: homeobox transcription factors regulate luciferase expression and transportation to peroxisome.</title>
        <authorList>
            <person name="Fu X."/>
        </authorList>
    </citation>
    <scope>NUCLEOTIDE SEQUENCE [LARGE SCALE GENOMIC DNA]</scope>
</reference>
<dbReference type="PANTHER" id="PTHR22443">
    <property type="entry name" value="NON-SPECIFIC LETHAL 1, ISOFORM M"/>
    <property type="match status" value="1"/>
</dbReference>
<dbReference type="InterPro" id="IPR026180">
    <property type="entry name" value="NSL1"/>
</dbReference>
<feature type="region of interest" description="Disordered" evidence="2">
    <location>
        <begin position="24"/>
        <end position="46"/>
    </location>
</feature>
<sequence length="1042" mass="116787">MGLSTASVRHPHVMVMAPALTKATQSQNFKIPPSSPTTQTTPLHGRDEHNVYQSLEGDSCEKTTNLGNANDNLNTLALVSEILKNSYVSNHLADKDNTDILSYPSDIMNSVPLHMGDQKDKMGLRKAGLDIVSAIIKEKTASSDVDQLLNSLEAVLPGSDITGSGEIEQEDLMQVIKCIESSDRLGASASDITSETESMFPLSGTDLTSNLTSFEKELLNDVDVMNMGIEEQLIEGNNTIKENHAKELVINLQRKHAKLERKLEFVLRRLRKLQAKQIGQHASEEIAGVYEHVHRTLRHSKDNLQNQLDYTKYPDQPEKLKPISQVSAKNLVKKLELSATLQANAMGRQKQMARYFGAGSVESNALRTALFGATTIPSWSPEHKLDLQRVSGHLYTETRLLQREMDSEATLSSSGGESCDEMQQYTNPHQQYLVIQKRAAWRYAVERAAIASRWTWLQAQISELEYRIRQYSDLHKQIRMSKGAVMLGGSSPQYNMSVSPTVVNGYRGQLPGASPLSSKPMETANGAVSNSDITCARCRPLVNFRKRKLFQTFGLHVVSKKAARSSTIRCGCIVPDTQCILCTGRPDPTHPRDITDNLSKSERISLLDPSFHPVFSLPEDASTSIHLEAIMKTAEWQHRSTRPNVKSVKFISKGERSEKSIIPLDHQPKRQLPDQRRKYNRLIKSSTINALSAKIKNKFRGRKPNLHSLARLKRKRHSDKLSLSHLQSSTIESGNEDLDSTGNSTIGNFKLDSRSSSPLLSTQPIASYKRGSRVSSYDIDNIVIPYSVAAATRVEKLQYKEILTPKWRIIDPEFATKYIVKNNGQVRDSEQDSDTEDCSEDALTVRHEKCEYEEKKRFLSYLKHPYGSGRSRSHKRTDSRAESSGCNTPDPMSPHASEMLENTTSPLTSPPATPLSMNVDDSSGLPSISVLRKRTMSQSRGKDKDMPREENRAASPEIEIPPYDRRVFPLSEDTYDKMLKLMPENHQFKTNIRAQDYSSPTSYLDEVGDSPDSESTESAAGDEDPNDPEWMDLENAKDRYRR</sequence>
<feature type="domain" description="PEHE" evidence="3">
    <location>
        <begin position="802"/>
        <end position="927"/>
    </location>
</feature>
<dbReference type="AlphaFoldDB" id="A0AAN7SHJ1"/>
<dbReference type="InterPro" id="IPR029332">
    <property type="entry name" value="PEHE_dom"/>
</dbReference>
<dbReference type="GO" id="GO:0044545">
    <property type="term" value="C:NSL complex"/>
    <property type="evidence" value="ECO:0007669"/>
    <property type="project" value="TreeGrafter"/>
</dbReference>
<evidence type="ECO:0000256" key="1">
    <source>
        <dbReference type="SAM" id="Coils"/>
    </source>
</evidence>